<protein>
    <recommendedName>
        <fullName evidence="5">Autotransporter domain-containing protein</fullName>
    </recommendedName>
</protein>
<evidence type="ECO:0008006" key="5">
    <source>
        <dbReference type="Google" id="ProtNLM"/>
    </source>
</evidence>
<evidence type="ECO:0000313" key="3">
    <source>
        <dbReference type="EMBL" id="MDY0745403.1"/>
    </source>
</evidence>
<evidence type="ECO:0000313" key="4">
    <source>
        <dbReference type="Proteomes" id="UP001285263"/>
    </source>
</evidence>
<proteinExistence type="predicted"/>
<sequence length="227" mass="23855">MEQTTRSHRQAASGDGRTMVCGLALLLMAAAAPQALAQTSMGERIQLNGTAARNTPSSSLRVTQSMVEPLATAGPLAPQDPLRADRTNSARQTMLWAEHARSGLGVGIGVEQRQAYGPAAAGLSGSGSQPQMEGGVLVGASLATGPRSHLIVQTPLQSSSANPRSQLADDPQFSQDQQRQVRVGLVFNSKKPLADFKKGFQMELSGQSTLAVKPRGGKIGVAFQRVW</sequence>
<keyword evidence="2" id="KW-0732">Signal</keyword>
<feature type="signal peptide" evidence="2">
    <location>
        <begin position="1"/>
        <end position="37"/>
    </location>
</feature>
<feature type="region of interest" description="Disordered" evidence="1">
    <location>
        <begin position="155"/>
        <end position="176"/>
    </location>
</feature>
<feature type="compositionally biased region" description="Polar residues" evidence="1">
    <location>
        <begin position="155"/>
        <end position="165"/>
    </location>
</feature>
<feature type="chain" id="PRO_5047180373" description="Autotransporter domain-containing protein" evidence="2">
    <location>
        <begin position="38"/>
        <end position="227"/>
    </location>
</feature>
<evidence type="ECO:0000256" key="1">
    <source>
        <dbReference type="SAM" id="MobiDB-lite"/>
    </source>
</evidence>
<evidence type="ECO:0000256" key="2">
    <source>
        <dbReference type="SAM" id="SignalP"/>
    </source>
</evidence>
<keyword evidence="4" id="KW-1185">Reference proteome</keyword>
<name>A0ABU5DGI8_9BURK</name>
<dbReference type="RefSeq" id="WP_320423311.1">
    <property type="nucleotide sequence ID" value="NZ_JAXCLA010000004.1"/>
</dbReference>
<gene>
    <name evidence="3" type="ORF">SNE35_12850</name>
</gene>
<accession>A0ABU5DGI8</accession>
<organism evidence="3 4">
    <name type="scientific">Roseateles agri</name>
    <dbReference type="NCBI Taxonomy" id="3098619"/>
    <lineage>
        <taxon>Bacteria</taxon>
        <taxon>Pseudomonadati</taxon>
        <taxon>Pseudomonadota</taxon>
        <taxon>Betaproteobacteria</taxon>
        <taxon>Burkholderiales</taxon>
        <taxon>Sphaerotilaceae</taxon>
        <taxon>Roseateles</taxon>
    </lineage>
</organism>
<dbReference type="EMBL" id="JAXCLA010000004">
    <property type="protein sequence ID" value="MDY0745403.1"/>
    <property type="molecule type" value="Genomic_DNA"/>
</dbReference>
<comment type="caution">
    <text evidence="3">The sequence shown here is derived from an EMBL/GenBank/DDBJ whole genome shotgun (WGS) entry which is preliminary data.</text>
</comment>
<reference evidence="3 4" key="1">
    <citation type="submission" date="2023-11" db="EMBL/GenBank/DDBJ databases">
        <title>Paucibacter sp. nov., isolated from fresh soil in Korea.</title>
        <authorList>
            <person name="Le N.T.T."/>
        </authorList>
    </citation>
    <scope>NUCLEOTIDE SEQUENCE [LARGE SCALE GENOMIC DNA]</scope>
    <source>
        <strain evidence="3 4">R3-3</strain>
    </source>
</reference>
<dbReference type="Proteomes" id="UP001285263">
    <property type="component" value="Unassembled WGS sequence"/>
</dbReference>